<dbReference type="AlphaFoldDB" id="A0A0P1B2W7"/>
<organism evidence="1 2">
    <name type="scientific">Plasmopara halstedii</name>
    <name type="common">Downy mildew of sunflower</name>
    <dbReference type="NCBI Taxonomy" id="4781"/>
    <lineage>
        <taxon>Eukaryota</taxon>
        <taxon>Sar</taxon>
        <taxon>Stramenopiles</taxon>
        <taxon>Oomycota</taxon>
        <taxon>Peronosporomycetes</taxon>
        <taxon>Peronosporales</taxon>
        <taxon>Peronosporaceae</taxon>
        <taxon>Plasmopara</taxon>
    </lineage>
</organism>
<keyword evidence="2" id="KW-1185">Reference proteome</keyword>
<proteinExistence type="predicted"/>
<accession>A0A0P1B2W7</accession>
<dbReference type="EMBL" id="CCYD01002939">
    <property type="protein sequence ID" value="CEG48631.1"/>
    <property type="molecule type" value="Genomic_DNA"/>
</dbReference>
<evidence type="ECO:0000313" key="1">
    <source>
        <dbReference type="EMBL" id="CEG48631.1"/>
    </source>
</evidence>
<evidence type="ECO:0000313" key="2">
    <source>
        <dbReference type="Proteomes" id="UP000054928"/>
    </source>
</evidence>
<name>A0A0P1B2W7_PLAHL</name>
<protein>
    <submittedName>
        <fullName evidence="1">Uncharacterized protein</fullName>
    </submittedName>
</protein>
<dbReference type="GeneID" id="36401498"/>
<reference evidence="2" key="1">
    <citation type="submission" date="2014-09" db="EMBL/GenBank/DDBJ databases">
        <authorList>
            <person name="Sharma Rahul"/>
            <person name="Thines Marco"/>
        </authorList>
    </citation>
    <scope>NUCLEOTIDE SEQUENCE [LARGE SCALE GENOMIC DNA]</scope>
</reference>
<sequence>MGRPLCIANCFDFFAKTAAVIPVETLARLKATVLIANFEDINDVSREVSRKITHPWYGKTVAA</sequence>
<dbReference type="RefSeq" id="XP_024585000.1">
    <property type="nucleotide sequence ID" value="XM_024719730.1"/>
</dbReference>
<dbReference type="Proteomes" id="UP000054928">
    <property type="component" value="Unassembled WGS sequence"/>
</dbReference>